<keyword evidence="2" id="KW-1185">Reference proteome</keyword>
<reference evidence="1 2" key="1">
    <citation type="submission" date="2019-12" db="EMBL/GenBank/DDBJ databases">
        <authorList>
            <person name="Li M."/>
        </authorList>
    </citation>
    <scope>NUCLEOTIDE SEQUENCE [LARGE SCALE GENOMIC DNA]</scope>
    <source>
        <strain evidence="1 2">GBMRC 2024</strain>
    </source>
</reference>
<comment type="caution">
    <text evidence="1">The sequence shown here is derived from an EMBL/GenBank/DDBJ whole genome shotgun (WGS) entry which is preliminary data.</text>
</comment>
<protein>
    <recommendedName>
        <fullName evidence="3">DUF3168 domain-containing protein</fullName>
    </recommendedName>
</protein>
<dbReference type="RefSeq" id="WP_160897249.1">
    <property type="nucleotide sequence ID" value="NZ_WUMU01000048.1"/>
</dbReference>
<dbReference type="AlphaFoldDB" id="A0A6L7GC11"/>
<evidence type="ECO:0000313" key="2">
    <source>
        <dbReference type="Proteomes" id="UP000477911"/>
    </source>
</evidence>
<sequence>MTHYRSTFRAQAKAALEASGALAGVTLLSAWAEQIDAATLPVMGVATPSERSSRSSHGGTLEKGTLLQVVLKRQGGSDLEDQLDTDTAAIEAAVSGALNGAGVQCLLEEVTTIVNGEGARRIGTATASFRVTSWHAA</sequence>
<evidence type="ECO:0000313" key="1">
    <source>
        <dbReference type="EMBL" id="MXN21137.1"/>
    </source>
</evidence>
<evidence type="ECO:0008006" key="3">
    <source>
        <dbReference type="Google" id="ProtNLM"/>
    </source>
</evidence>
<dbReference type="Proteomes" id="UP000477911">
    <property type="component" value="Unassembled WGS sequence"/>
</dbReference>
<dbReference type="EMBL" id="WUMU01000048">
    <property type="protein sequence ID" value="MXN21137.1"/>
    <property type="molecule type" value="Genomic_DNA"/>
</dbReference>
<proteinExistence type="predicted"/>
<name>A0A6L7GC11_9RHOB</name>
<gene>
    <name evidence="1" type="ORF">GR170_25245</name>
</gene>
<accession>A0A6L7GC11</accession>
<organism evidence="1 2">
    <name type="scientific">Pseudooceanicola albus</name>
    <dbReference type="NCBI Taxonomy" id="2692189"/>
    <lineage>
        <taxon>Bacteria</taxon>
        <taxon>Pseudomonadati</taxon>
        <taxon>Pseudomonadota</taxon>
        <taxon>Alphaproteobacteria</taxon>
        <taxon>Rhodobacterales</taxon>
        <taxon>Paracoccaceae</taxon>
        <taxon>Pseudooceanicola</taxon>
    </lineage>
</organism>